<evidence type="ECO:0000313" key="11">
    <source>
        <dbReference type="Proteomes" id="UP000326437"/>
    </source>
</evidence>
<evidence type="ECO:0000259" key="9">
    <source>
        <dbReference type="Pfam" id="PF02753"/>
    </source>
</evidence>
<feature type="domain" description="Pili assembly chaperone N-terminal" evidence="8">
    <location>
        <begin position="23"/>
        <end position="139"/>
    </location>
</feature>
<evidence type="ECO:0000259" key="8">
    <source>
        <dbReference type="Pfam" id="PF00345"/>
    </source>
</evidence>
<proteinExistence type="inferred from homology"/>
<dbReference type="InterPro" id="IPR016147">
    <property type="entry name" value="Pili_assmbl_chaperone_N"/>
</dbReference>
<feature type="chain" id="PRO_5023067216" evidence="7">
    <location>
        <begin position="23"/>
        <end position="225"/>
    </location>
</feature>
<dbReference type="OrthoDB" id="9131059at2"/>
<keyword evidence="5" id="KW-0574">Periplasm</keyword>
<evidence type="ECO:0000256" key="2">
    <source>
        <dbReference type="ARBA" id="ARBA00007399"/>
    </source>
</evidence>
<evidence type="ECO:0000256" key="5">
    <source>
        <dbReference type="ARBA" id="ARBA00022764"/>
    </source>
</evidence>
<evidence type="ECO:0000256" key="3">
    <source>
        <dbReference type="ARBA" id="ARBA00022558"/>
    </source>
</evidence>
<dbReference type="SUPFAM" id="SSF49354">
    <property type="entry name" value="PapD-like"/>
    <property type="match status" value="1"/>
</dbReference>
<evidence type="ECO:0000256" key="1">
    <source>
        <dbReference type="ARBA" id="ARBA00004418"/>
    </source>
</evidence>
<comment type="subcellular location">
    <subcellularLocation>
        <location evidence="1">Periplasm</location>
    </subcellularLocation>
</comment>
<feature type="domain" description="Pili assembly chaperone C-terminal" evidence="9">
    <location>
        <begin position="161"/>
        <end position="217"/>
    </location>
</feature>
<dbReference type="Gene3D" id="2.60.40.10">
    <property type="entry name" value="Immunoglobulins"/>
    <property type="match status" value="2"/>
</dbReference>
<name>A0A5E6YMM6_PSEFL</name>
<evidence type="ECO:0000256" key="4">
    <source>
        <dbReference type="ARBA" id="ARBA00022729"/>
    </source>
</evidence>
<dbReference type="InterPro" id="IPR016148">
    <property type="entry name" value="Pili_assmbl_chaperone_C"/>
</dbReference>
<dbReference type="EMBL" id="CABVHO010000013">
    <property type="protein sequence ID" value="VVN55278.1"/>
    <property type="molecule type" value="Genomic_DNA"/>
</dbReference>
<dbReference type="Pfam" id="PF02753">
    <property type="entry name" value="PapD_C"/>
    <property type="match status" value="1"/>
</dbReference>
<accession>A0A5E6YMM6</accession>
<keyword evidence="4 7" id="KW-0732">Signal</keyword>
<keyword evidence="6" id="KW-0143">Chaperone</keyword>
<reference evidence="10 11" key="1">
    <citation type="submission" date="2019-09" db="EMBL/GenBank/DDBJ databases">
        <authorList>
            <person name="Chandra G."/>
            <person name="Truman W A."/>
        </authorList>
    </citation>
    <scope>NUCLEOTIDE SEQUENCE [LARGE SCALE GENOMIC DNA]</scope>
    <source>
        <strain evidence="10">PS685</strain>
    </source>
</reference>
<evidence type="ECO:0000256" key="7">
    <source>
        <dbReference type="SAM" id="SignalP"/>
    </source>
</evidence>
<dbReference type="InterPro" id="IPR050643">
    <property type="entry name" value="Periplasmic_pilus_chap"/>
</dbReference>
<dbReference type="InterPro" id="IPR036316">
    <property type="entry name" value="Pili_assmbl_chap_C_dom_sf"/>
</dbReference>
<dbReference type="FunFam" id="2.60.40.10:FF:000458">
    <property type="entry name" value="Molecular chaperone FimC"/>
    <property type="match status" value="1"/>
</dbReference>
<dbReference type="GO" id="GO:0030288">
    <property type="term" value="C:outer membrane-bounded periplasmic space"/>
    <property type="evidence" value="ECO:0007669"/>
    <property type="project" value="InterPro"/>
</dbReference>
<dbReference type="InterPro" id="IPR013783">
    <property type="entry name" value="Ig-like_fold"/>
</dbReference>
<evidence type="ECO:0000256" key="6">
    <source>
        <dbReference type="ARBA" id="ARBA00023186"/>
    </source>
</evidence>
<dbReference type="RefSeq" id="WP_150628641.1">
    <property type="nucleotide sequence ID" value="NZ_CABVHO010000013.1"/>
</dbReference>
<dbReference type="PANTHER" id="PTHR30251:SF11">
    <property type="entry name" value="CHAPERONE PROTEIN FIMC-RELATED"/>
    <property type="match status" value="1"/>
</dbReference>
<dbReference type="Pfam" id="PF00345">
    <property type="entry name" value="PapD_N"/>
    <property type="match status" value="1"/>
</dbReference>
<evidence type="ECO:0000313" key="10">
    <source>
        <dbReference type="EMBL" id="VVN55278.1"/>
    </source>
</evidence>
<protein>
    <submittedName>
        <fullName evidence="10">Putative fimbrial chaperone LpfB</fullName>
    </submittedName>
</protein>
<dbReference type="PRINTS" id="PR00969">
    <property type="entry name" value="CHAPERONPILI"/>
</dbReference>
<sequence length="225" mass="24624" precursor="true">MQWLTSICITLTLASLTHTASAGVVIGGTRVIYDTARKDSSFSVSNTGTSEPYLIQSWVENLHDSNKAPFIITPPLFRLDADQENTLRIIHTGGQLPADKESAFWVNVKTISASEKSDSNQLQISVKSRIKVFYRPTGLPGDATEAYKALTFTRQGRQLKVNNPTPYHVSFFHVRMGDKEIQNAGMVAPQKTLSWEIPPDATGPVSWQAINDYGGVSPTASAALQ</sequence>
<dbReference type="InterPro" id="IPR001829">
    <property type="entry name" value="Pili_assmbl_chaperone_bac"/>
</dbReference>
<dbReference type="PANTHER" id="PTHR30251">
    <property type="entry name" value="PILUS ASSEMBLY CHAPERONE"/>
    <property type="match status" value="1"/>
</dbReference>
<gene>
    <name evidence="10" type="primary">lpfB_2</name>
    <name evidence="10" type="ORF">PS685_01834</name>
</gene>
<feature type="signal peptide" evidence="7">
    <location>
        <begin position="1"/>
        <end position="22"/>
    </location>
</feature>
<organism evidence="10 11">
    <name type="scientific">Pseudomonas fluorescens</name>
    <dbReference type="NCBI Taxonomy" id="294"/>
    <lineage>
        <taxon>Bacteria</taxon>
        <taxon>Pseudomonadati</taxon>
        <taxon>Pseudomonadota</taxon>
        <taxon>Gammaproteobacteria</taxon>
        <taxon>Pseudomonadales</taxon>
        <taxon>Pseudomonadaceae</taxon>
        <taxon>Pseudomonas</taxon>
    </lineage>
</organism>
<comment type="similarity">
    <text evidence="2">Belongs to the periplasmic pilus chaperone family.</text>
</comment>
<keyword evidence="3" id="KW-1029">Fimbrium biogenesis</keyword>
<dbReference type="GO" id="GO:0071555">
    <property type="term" value="P:cell wall organization"/>
    <property type="evidence" value="ECO:0007669"/>
    <property type="project" value="InterPro"/>
</dbReference>
<dbReference type="Proteomes" id="UP000326437">
    <property type="component" value="Unassembled WGS sequence"/>
</dbReference>
<dbReference type="AlphaFoldDB" id="A0A5E6YMM6"/>
<dbReference type="InterPro" id="IPR008962">
    <property type="entry name" value="PapD-like_sf"/>
</dbReference>
<dbReference type="SUPFAM" id="SSF49584">
    <property type="entry name" value="Periplasmic chaperone C-domain"/>
    <property type="match status" value="1"/>
</dbReference>